<evidence type="ECO:0000313" key="4">
    <source>
        <dbReference type="EMBL" id="GGZ68084.1"/>
    </source>
</evidence>
<dbReference type="Pfam" id="PF00561">
    <property type="entry name" value="Abhydrolase_1"/>
    <property type="match status" value="1"/>
</dbReference>
<keyword evidence="2 4" id="KW-0378">Hydrolase</keyword>
<reference evidence="5" key="1">
    <citation type="journal article" date="2019" name="Int. J. Syst. Evol. Microbiol.">
        <title>The Global Catalogue of Microorganisms (GCM) 10K type strain sequencing project: providing services to taxonomists for standard genome sequencing and annotation.</title>
        <authorList>
            <consortium name="The Broad Institute Genomics Platform"/>
            <consortium name="The Broad Institute Genome Sequencing Center for Infectious Disease"/>
            <person name="Wu L."/>
            <person name="Ma J."/>
        </authorList>
    </citation>
    <scope>NUCLEOTIDE SEQUENCE [LARGE SCALE GENOMIC DNA]</scope>
    <source>
        <strain evidence="5">KCTC 22558</strain>
    </source>
</reference>
<dbReference type="Proteomes" id="UP000643403">
    <property type="component" value="Unassembled WGS sequence"/>
</dbReference>
<evidence type="ECO:0000256" key="1">
    <source>
        <dbReference type="ARBA" id="ARBA00008645"/>
    </source>
</evidence>
<comment type="similarity">
    <text evidence="1">Belongs to the AB hydrolase superfamily.</text>
</comment>
<protein>
    <submittedName>
        <fullName evidence="4">Alpha/beta hydrolase</fullName>
    </submittedName>
</protein>
<proteinExistence type="inferred from homology"/>
<feature type="domain" description="AB hydrolase-1" evidence="3">
    <location>
        <begin position="24"/>
        <end position="137"/>
    </location>
</feature>
<dbReference type="InterPro" id="IPR029058">
    <property type="entry name" value="AB_hydrolase_fold"/>
</dbReference>
<dbReference type="GO" id="GO:0016787">
    <property type="term" value="F:hydrolase activity"/>
    <property type="evidence" value="ECO:0007669"/>
    <property type="project" value="UniProtKB-KW"/>
</dbReference>
<dbReference type="RefSeq" id="WP_189450064.1">
    <property type="nucleotide sequence ID" value="NZ_BMXY01000003.1"/>
</dbReference>
<dbReference type="InterPro" id="IPR050266">
    <property type="entry name" value="AB_hydrolase_sf"/>
</dbReference>
<gene>
    <name evidence="4" type="ORF">GCM10008101_22980</name>
</gene>
<dbReference type="EMBL" id="BMXY01000003">
    <property type="protein sequence ID" value="GGZ68084.1"/>
    <property type="molecule type" value="Genomic_DNA"/>
</dbReference>
<accession>A0ABQ3C4U4</accession>
<evidence type="ECO:0000259" key="3">
    <source>
        <dbReference type="Pfam" id="PF00561"/>
    </source>
</evidence>
<dbReference type="PANTHER" id="PTHR43798:SF14">
    <property type="entry name" value="SERINE HYDROLASE-LIKE PROTEIN DDB_G0286239"/>
    <property type="match status" value="1"/>
</dbReference>
<organism evidence="4 5">
    <name type="scientific">Cognatilysobacter xinjiangensis</name>
    <dbReference type="NCBI Taxonomy" id="546892"/>
    <lineage>
        <taxon>Bacteria</taxon>
        <taxon>Pseudomonadati</taxon>
        <taxon>Pseudomonadota</taxon>
        <taxon>Gammaproteobacteria</taxon>
        <taxon>Lysobacterales</taxon>
        <taxon>Lysobacteraceae</taxon>
        <taxon>Cognatilysobacter</taxon>
    </lineage>
</organism>
<dbReference type="Gene3D" id="3.40.50.1820">
    <property type="entry name" value="alpha/beta hydrolase"/>
    <property type="match status" value="1"/>
</dbReference>
<comment type="caution">
    <text evidence="4">The sequence shown here is derived from an EMBL/GenBank/DDBJ whole genome shotgun (WGS) entry which is preliminary data.</text>
</comment>
<dbReference type="SUPFAM" id="SSF53474">
    <property type="entry name" value="alpha/beta-Hydrolases"/>
    <property type="match status" value="1"/>
</dbReference>
<evidence type="ECO:0000256" key="2">
    <source>
        <dbReference type="ARBA" id="ARBA00022801"/>
    </source>
</evidence>
<dbReference type="PRINTS" id="PR00111">
    <property type="entry name" value="ABHYDROLASE"/>
</dbReference>
<sequence length="285" mass="29841">MREIHLDTPFGRLAALRFGHGGTPVIALHGWLDNAASFLPLSAHLDGLDLVALDLPGHGASAHLPASAEYTLVNAARAVLSAADALGWTRFSLLGHSMGGATATLVAAGAPQRVARLALIEALGGLTEAEDRTAQRLREAFAAQAEPAGARRRVFPDVALAVRARLQAGGLGEPAARLIVERGLAPAGDGGYAWRSDARLTRPTAVRMSEAQMRDVIAAIECPVRLVHAVPAFRFFPADVRDARAACLRDAEVVGLDGGHHLHMEIPAQVAAVIGGFLRGERAAS</sequence>
<dbReference type="InterPro" id="IPR000073">
    <property type="entry name" value="AB_hydrolase_1"/>
</dbReference>
<keyword evidence="5" id="KW-1185">Reference proteome</keyword>
<name>A0ABQ3C4U4_9GAMM</name>
<evidence type="ECO:0000313" key="5">
    <source>
        <dbReference type="Proteomes" id="UP000643403"/>
    </source>
</evidence>
<dbReference type="PANTHER" id="PTHR43798">
    <property type="entry name" value="MONOACYLGLYCEROL LIPASE"/>
    <property type="match status" value="1"/>
</dbReference>